<keyword evidence="9" id="KW-1185">Reference proteome</keyword>
<evidence type="ECO:0000313" key="8">
    <source>
        <dbReference type="EMBL" id="VDN01495.1"/>
    </source>
</evidence>
<dbReference type="Pfam" id="PF00808">
    <property type="entry name" value="CBFD_NFYB_HMF"/>
    <property type="match status" value="1"/>
</dbReference>
<sequence length="117" mass="13650">MYIQKTLRDTSRHQDLQLPLARIKKIMKLDDDVRRMMIASETPSLLAKASEIFIEELALNAWKLTEDNKRKTLQKSDVSQAIASNDMYDFLIDIVPRDDPKKTEQVDNVFCFLLHIL</sequence>
<dbReference type="GO" id="GO:0000978">
    <property type="term" value="F:RNA polymerase II cis-regulatory region sequence-specific DNA binding"/>
    <property type="evidence" value="ECO:0007669"/>
    <property type="project" value="TreeGrafter"/>
</dbReference>
<reference evidence="8 9" key="2">
    <citation type="submission" date="2018-11" db="EMBL/GenBank/DDBJ databases">
        <authorList>
            <consortium name="Pathogen Informatics"/>
        </authorList>
    </citation>
    <scope>NUCLEOTIDE SEQUENCE [LARGE SCALE GENOMIC DNA]</scope>
</reference>
<dbReference type="GO" id="GO:0000981">
    <property type="term" value="F:DNA-binding transcription factor activity, RNA polymerase II-specific"/>
    <property type="evidence" value="ECO:0007669"/>
    <property type="project" value="TreeGrafter"/>
</dbReference>
<proteinExistence type="inferred from homology"/>
<dbReference type="WBParaSite" id="TCLT_0000440301-mRNA-1">
    <property type="protein sequence ID" value="TCLT_0000440301-mRNA-1"/>
    <property type="gene ID" value="TCLT_0000440301"/>
</dbReference>
<evidence type="ECO:0000256" key="1">
    <source>
        <dbReference type="ARBA" id="ARBA00004123"/>
    </source>
</evidence>
<dbReference type="SUPFAM" id="SSF47113">
    <property type="entry name" value="Histone-fold"/>
    <property type="match status" value="1"/>
</dbReference>
<dbReference type="InterPro" id="IPR003958">
    <property type="entry name" value="CBFA_NFYB_domain"/>
</dbReference>
<keyword evidence="2" id="KW-0805">Transcription regulation</keyword>
<keyword evidence="3" id="KW-0238">DNA-binding</keyword>
<evidence type="ECO:0000259" key="7">
    <source>
        <dbReference type="Pfam" id="PF00808"/>
    </source>
</evidence>
<dbReference type="InterPro" id="IPR050568">
    <property type="entry name" value="Transcr_DNA_Rep_Reg"/>
</dbReference>
<comment type="similarity">
    <text evidence="6">Belongs to the NFYC/HAP5 subunit family.</text>
</comment>
<keyword evidence="5" id="KW-0539">Nucleus</keyword>
<dbReference type="PANTHER" id="PTHR10252:SF8">
    <property type="entry name" value="NUCLEAR TRANSCRIPTION FACTOR Y SUBUNIT GAMMA"/>
    <property type="match status" value="1"/>
</dbReference>
<dbReference type="Proteomes" id="UP000276776">
    <property type="component" value="Unassembled WGS sequence"/>
</dbReference>
<name>A0A0N5CVQ7_THECL</name>
<accession>A0A0N5CVQ7</accession>
<feature type="domain" description="Transcription factor CBF/NF-Y/archaeal histone" evidence="7">
    <location>
        <begin position="17"/>
        <end position="82"/>
    </location>
</feature>
<dbReference type="OMA" id="GDDHTDY"/>
<gene>
    <name evidence="8" type="ORF">TCLT_LOCUS4392</name>
</gene>
<evidence type="ECO:0000256" key="4">
    <source>
        <dbReference type="ARBA" id="ARBA00023163"/>
    </source>
</evidence>
<dbReference type="CDD" id="cd22908">
    <property type="entry name" value="HFD_NFYC-like"/>
    <property type="match status" value="1"/>
</dbReference>
<dbReference type="EMBL" id="UYYF01004287">
    <property type="protein sequence ID" value="VDN01495.1"/>
    <property type="molecule type" value="Genomic_DNA"/>
</dbReference>
<dbReference type="AlphaFoldDB" id="A0A0N5CVQ7"/>
<dbReference type="InterPro" id="IPR009072">
    <property type="entry name" value="Histone-fold"/>
</dbReference>
<dbReference type="Gene3D" id="1.10.20.10">
    <property type="entry name" value="Histone, subunit A"/>
    <property type="match status" value="1"/>
</dbReference>
<dbReference type="GO" id="GO:0046982">
    <property type="term" value="F:protein heterodimerization activity"/>
    <property type="evidence" value="ECO:0007669"/>
    <property type="project" value="InterPro"/>
</dbReference>
<evidence type="ECO:0000256" key="2">
    <source>
        <dbReference type="ARBA" id="ARBA00023015"/>
    </source>
</evidence>
<comment type="subcellular location">
    <subcellularLocation>
        <location evidence="1">Nucleus</location>
    </subcellularLocation>
</comment>
<protein>
    <submittedName>
        <fullName evidence="10">CBFD_NFYB_HMF domain-containing protein</fullName>
    </submittedName>
</protein>
<keyword evidence="4" id="KW-0804">Transcription</keyword>
<dbReference type="PANTHER" id="PTHR10252">
    <property type="entry name" value="HISTONE-LIKE TRANSCRIPTION FACTOR CCAAT-RELATED"/>
    <property type="match status" value="1"/>
</dbReference>
<evidence type="ECO:0000256" key="3">
    <source>
        <dbReference type="ARBA" id="ARBA00023125"/>
    </source>
</evidence>
<dbReference type="STRING" id="103827.A0A0N5CVQ7"/>
<evidence type="ECO:0000313" key="10">
    <source>
        <dbReference type="WBParaSite" id="TCLT_0000440301-mRNA-1"/>
    </source>
</evidence>
<dbReference type="FunFam" id="1.10.20.10:FF:000062">
    <property type="entry name" value="Nuclear transcription factor Y subunit C"/>
    <property type="match status" value="1"/>
</dbReference>
<dbReference type="OrthoDB" id="1272441at2759"/>
<evidence type="ECO:0000256" key="5">
    <source>
        <dbReference type="ARBA" id="ARBA00023242"/>
    </source>
</evidence>
<dbReference type="GO" id="GO:0005634">
    <property type="term" value="C:nucleus"/>
    <property type="evidence" value="ECO:0007669"/>
    <property type="project" value="UniProtKB-SubCell"/>
</dbReference>
<organism evidence="10">
    <name type="scientific">Thelazia callipaeda</name>
    <name type="common">Oriental eyeworm</name>
    <name type="synonym">Parasitic nematode</name>
    <dbReference type="NCBI Taxonomy" id="103827"/>
    <lineage>
        <taxon>Eukaryota</taxon>
        <taxon>Metazoa</taxon>
        <taxon>Ecdysozoa</taxon>
        <taxon>Nematoda</taxon>
        <taxon>Chromadorea</taxon>
        <taxon>Rhabditida</taxon>
        <taxon>Spirurina</taxon>
        <taxon>Spiruromorpha</taxon>
        <taxon>Thelazioidea</taxon>
        <taxon>Thelaziidae</taxon>
        <taxon>Thelazia</taxon>
    </lineage>
</organism>
<evidence type="ECO:0000313" key="9">
    <source>
        <dbReference type="Proteomes" id="UP000276776"/>
    </source>
</evidence>
<evidence type="ECO:0000256" key="6">
    <source>
        <dbReference type="ARBA" id="ARBA00038129"/>
    </source>
</evidence>
<reference evidence="10" key="1">
    <citation type="submission" date="2017-02" db="UniProtKB">
        <authorList>
            <consortium name="WormBaseParasite"/>
        </authorList>
    </citation>
    <scope>IDENTIFICATION</scope>
</reference>